<dbReference type="GO" id="GO:0070916">
    <property type="term" value="C:inositol phosphoceramide synthase complex"/>
    <property type="evidence" value="ECO:0007669"/>
    <property type="project" value="EnsemblFungi"/>
</dbReference>
<name>A0A1D2VNL4_9ASCO</name>
<dbReference type="RefSeq" id="XP_020049452.1">
    <property type="nucleotide sequence ID" value="XM_020190041.1"/>
</dbReference>
<dbReference type="GeneID" id="30963677"/>
<evidence type="ECO:0000256" key="5">
    <source>
        <dbReference type="SAM" id="Phobius"/>
    </source>
</evidence>
<dbReference type="InterPro" id="IPR000326">
    <property type="entry name" value="PAP2/HPO"/>
</dbReference>
<dbReference type="STRING" id="1344418.A0A1D2VNL4"/>
<feature type="non-terminal residue" evidence="7">
    <location>
        <position position="352"/>
    </location>
</feature>
<evidence type="ECO:0000313" key="8">
    <source>
        <dbReference type="Proteomes" id="UP000095038"/>
    </source>
</evidence>
<dbReference type="GO" id="GO:0006676">
    <property type="term" value="P:mannosyl diphosphorylinositol ceramide metabolic process"/>
    <property type="evidence" value="ECO:0007669"/>
    <property type="project" value="TreeGrafter"/>
</dbReference>
<dbReference type="EMBL" id="KV454476">
    <property type="protein sequence ID" value="ODV63145.1"/>
    <property type="molecule type" value="Genomic_DNA"/>
</dbReference>
<gene>
    <name evidence="7" type="ORF">ASCRUDRAFT_28233</name>
</gene>
<reference evidence="8" key="1">
    <citation type="submission" date="2016-05" db="EMBL/GenBank/DDBJ databases">
        <title>Comparative genomics of biotechnologically important yeasts.</title>
        <authorList>
            <consortium name="DOE Joint Genome Institute"/>
            <person name="Riley R."/>
            <person name="Haridas S."/>
            <person name="Wolfe K.H."/>
            <person name="Lopes M.R."/>
            <person name="Hittinger C.T."/>
            <person name="Goker M."/>
            <person name="Salamov A."/>
            <person name="Wisecaver J."/>
            <person name="Long T.M."/>
            <person name="Aerts A.L."/>
            <person name="Barry K."/>
            <person name="Choi C."/>
            <person name="Clum A."/>
            <person name="Coughlan A.Y."/>
            <person name="Deshpande S."/>
            <person name="Douglass A.P."/>
            <person name="Hanson S.J."/>
            <person name="Klenk H.-P."/>
            <person name="Labutti K."/>
            <person name="Lapidus A."/>
            <person name="Lindquist E."/>
            <person name="Lipzen A."/>
            <person name="Meier-Kolthoff J.P."/>
            <person name="Ohm R.A."/>
            <person name="Otillar R.P."/>
            <person name="Pangilinan J."/>
            <person name="Peng Y."/>
            <person name="Rokas A."/>
            <person name="Rosa C.A."/>
            <person name="Scheuner C."/>
            <person name="Sibirny A.A."/>
            <person name="Slot J.C."/>
            <person name="Stielow J.B."/>
            <person name="Sun H."/>
            <person name="Kurtzman C.P."/>
            <person name="Blackwell M."/>
            <person name="Grigoriev I.V."/>
            <person name="Jeffries T.W."/>
        </authorList>
    </citation>
    <scope>NUCLEOTIDE SEQUENCE [LARGE SCALE GENOMIC DNA]</scope>
    <source>
        <strain evidence="8">DSM 1968</strain>
    </source>
</reference>
<dbReference type="SUPFAM" id="SSF48317">
    <property type="entry name" value="Acid phosphatase/Vanadium-dependent haloperoxidase"/>
    <property type="match status" value="1"/>
</dbReference>
<feature type="transmembrane region" description="Helical" evidence="5">
    <location>
        <begin position="296"/>
        <end position="314"/>
    </location>
</feature>
<evidence type="ECO:0000313" key="7">
    <source>
        <dbReference type="EMBL" id="ODV63145.1"/>
    </source>
</evidence>
<dbReference type="AlphaFoldDB" id="A0A1D2VNL4"/>
<dbReference type="GO" id="GO:0016020">
    <property type="term" value="C:membrane"/>
    <property type="evidence" value="ECO:0007669"/>
    <property type="project" value="UniProtKB-SubCell"/>
</dbReference>
<sequence>MMNPVKLFNYYFLSEKPPGSTISDLNLNFNPKTTFSNLKNYKFKFNDFLHFTFLSIVLVFSFFVLPVNFFLKFCFFFLVCCLFFLPPILNQFFLPALPVLTWVFLFFICGKIPNQYRPPISVKILPSIETIFYGDNLSDVLASKTYKVLDLLAWLPYGILHFSIPFVIAALVFIFGPPTAVNSFAFAFGYMNLFGVLIQILFPAAPPWYKLINGLNPANYSMNGNPGGLQRIDQILGIDMYTSTFTNAPVPFGAFPSLHSGCATMNALFLSYIFPRFKPLWLSYLCWLWWSTMYLTHHYFVDLMAGSVLSYVIFTYTKYKMLPTIDNSCFCRWSYTELNYINISHSDPLSIN</sequence>
<organism evidence="7 8">
    <name type="scientific">Ascoidea rubescens DSM 1968</name>
    <dbReference type="NCBI Taxonomy" id="1344418"/>
    <lineage>
        <taxon>Eukaryota</taxon>
        <taxon>Fungi</taxon>
        <taxon>Dikarya</taxon>
        <taxon>Ascomycota</taxon>
        <taxon>Saccharomycotina</taxon>
        <taxon>Saccharomycetes</taxon>
        <taxon>Ascoideaceae</taxon>
        <taxon>Ascoidea</taxon>
    </lineage>
</organism>
<keyword evidence="8" id="KW-1185">Reference proteome</keyword>
<dbReference type="InterPro" id="IPR052185">
    <property type="entry name" value="IPC_Synthase-Related"/>
</dbReference>
<dbReference type="GO" id="GO:0045140">
    <property type="term" value="F:inositol phosphoceramide synthase activity"/>
    <property type="evidence" value="ECO:0007669"/>
    <property type="project" value="EnsemblFungi"/>
</dbReference>
<evidence type="ECO:0000259" key="6">
    <source>
        <dbReference type="SMART" id="SM00014"/>
    </source>
</evidence>
<dbReference type="CDD" id="cd03386">
    <property type="entry name" value="PAP2_Aur1_like"/>
    <property type="match status" value="1"/>
</dbReference>
<protein>
    <submittedName>
        <fullName evidence="7">PAP2-domain-containing protein</fullName>
    </submittedName>
</protein>
<evidence type="ECO:0000256" key="4">
    <source>
        <dbReference type="ARBA" id="ARBA00023136"/>
    </source>
</evidence>
<feature type="domain" description="Phosphatidic acid phosphatase type 2/haloperoxidase" evidence="6">
    <location>
        <begin position="181"/>
        <end position="318"/>
    </location>
</feature>
<dbReference type="InterPro" id="IPR036938">
    <property type="entry name" value="PAP2/HPO_sf"/>
</dbReference>
<dbReference type="SMART" id="SM00014">
    <property type="entry name" value="acidPPc"/>
    <property type="match status" value="1"/>
</dbReference>
<evidence type="ECO:0000256" key="2">
    <source>
        <dbReference type="ARBA" id="ARBA00022692"/>
    </source>
</evidence>
<dbReference type="GO" id="GO:0030148">
    <property type="term" value="P:sphingolipid biosynthetic process"/>
    <property type="evidence" value="ECO:0007669"/>
    <property type="project" value="EnsemblFungi"/>
</dbReference>
<dbReference type="PANTHER" id="PTHR31310">
    <property type="match status" value="1"/>
</dbReference>
<proteinExistence type="predicted"/>
<keyword evidence="3 5" id="KW-1133">Transmembrane helix</keyword>
<comment type="subcellular location">
    <subcellularLocation>
        <location evidence="1">Membrane</location>
        <topology evidence="1">Multi-pass membrane protein</topology>
    </subcellularLocation>
</comment>
<dbReference type="InterPro" id="IPR026841">
    <property type="entry name" value="Aur1/Ipt1"/>
</dbReference>
<dbReference type="Proteomes" id="UP000095038">
    <property type="component" value="Unassembled WGS sequence"/>
</dbReference>
<dbReference type="Pfam" id="PF14378">
    <property type="entry name" value="PAP2_3"/>
    <property type="match status" value="1"/>
</dbReference>
<feature type="transmembrane region" description="Helical" evidence="5">
    <location>
        <begin position="181"/>
        <end position="202"/>
    </location>
</feature>
<evidence type="ECO:0000256" key="1">
    <source>
        <dbReference type="ARBA" id="ARBA00004141"/>
    </source>
</evidence>
<dbReference type="Gene3D" id="1.20.144.10">
    <property type="entry name" value="Phosphatidic acid phosphatase type 2/haloperoxidase"/>
    <property type="match status" value="1"/>
</dbReference>
<keyword evidence="2 5" id="KW-0812">Transmembrane</keyword>
<dbReference type="InParanoid" id="A0A1D2VNL4"/>
<accession>A0A1D2VNL4</accession>
<feature type="transmembrane region" description="Helical" evidence="5">
    <location>
        <begin position="48"/>
        <end position="65"/>
    </location>
</feature>
<evidence type="ECO:0000256" key="3">
    <source>
        <dbReference type="ARBA" id="ARBA00022989"/>
    </source>
</evidence>
<dbReference type="OrthoDB" id="5784at2759"/>
<dbReference type="PANTHER" id="PTHR31310:SF11">
    <property type="entry name" value="INOSITOL PHOSPHORYLCERAMIDE SYNTHASE CATALYTIC SUBUNIT AUR1"/>
    <property type="match status" value="1"/>
</dbReference>
<keyword evidence="4 5" id="KW-0472">Membrane</keyword>
<feature type="transmembrane region" description="Helical" evidence="5">
    <location>
        <begin position="151"/>
        <end position="175"/>
    </location>
</feature>
<dbReference type="FunCoup" id="A0A1D2VNL4">
    <property type="interactions" value="54"/>
</dbReference>
<feature type="transmembrane region" description="Helical" evidence="5">
    <location>
        <begin position="70"/>
        <end position="86"/>
    </location>
</feature>